<dbReference type="HOGENOM" id="CLU_2162584_0_0_1"/>
<keyword evidence="3" id="KW-1185">Reference proteome</keyword>
<evidence type="ECO:0000313" key="2">
    <source>
        <dbReference type="EMBL" id="EAY74966.1"/>
    </source>
</evidence>
<reference evidence="2 3" key="1">
    <citation type="journal article" date="2005" name="PLoS Biol.">
        <title>The genomes of Oryza sativa: a history of duplications.</title>
        <authorList>
            <person name="Yu J."/>
            <person name="Wang J."/>
            <person name="Lin W."/>
            <person name="Li S."/>
            <person name="Li H."/>
            <person name="Zhou J."/>
            <person name="Ni P."/>
            <person name="Dong W."/>
            <person name="Hu S."/>
            <person name="Zeng C."/>
            <person name="Zhang J."/>
            <person name="Zhang Y."/>
            <person name="Li R."/>
            <person name="Xu Z."/>
            <person name="Li S."/>
            <person name="Li X."/>
            <person name="Zheng H."/>
            <person name="Cong L."/>
            <person name="Lin L."/>
            <person name="Yin J."/>
            <person name="Geng J."/>
            <person name="Li G."/>
            <person name="Shi J."/>
            <person name="Liu J."/>
            <person name="Lv H."/>
            <person name="Li J."/>
            <person name="Wang J."/>
            <person name="Deng Y."/>
            <person name="Ran L."/>
            <person name="Shi X."/>
            <person name="Wang X."/>
            <person name="Wu Q."/>
            <person name="Li C."/>
            <person name="Ren X."/>
            <person name="Wang J."/>
            <person name="Wang X."/>
            <person name="Li D."/>
            <person name="Liu D."/>
            <person name="Zhang X."/>
            <person name="Ji Z."/>
            <person name="Zhao W."/>
            <person name="Sun Y."/>
            <person name="Zhang Z."/>
            <person name="Bao J."/>
            <person name="Han Y."/>
            <person name="Dong L."/>
            <person name="Ji J."/>
            <person name="Chen P."/>
            <person name="Wu S."/>
            <person name="Liu J."/>
            <person name="Xiao Y."/>
            <person name="Bu D."/>
            <person name="Tan J."/>
            <person name="Yang L."/>
            <person name="Ye C."/>
            <person name="Zhang J."/>
            <person name="Xu J."/>
            <person name="Zhou Y."/>
            <person name="Yu Y."/>
            <person name="Zhang B."/>
            <person name="Zhuang S."/>
            <person name="Wei H."/>
            <person name="Liu B."/>
            <person name="Lei M."/>
            <person name="Yu H."/>
            <person name="Li Y."/>
            <person name="Xu H."/>
            <person name="Wei S."/>
            <person name="He X."/>
            <person name="Fang L."/>
            <person name="Zhang Z."/>
            <person name="Zhang Y."/>
            <person name="Huang X."/>
            <person name="Su Z."/>
            <person name="Tong W."/>
            <person name="Li J."/>
            <person name="Tong Z."/>
            <person name="Li S."/>
            <person name="Ye J."/>
            <person name="Wang L."/>
            <person name="Fang L."/>
            <person name="Lei T."/>
            <person name="Chen C."/>
            <person name="Chen H."/>
            <person name="Xu Z."/>
            <person name="Li H."/>
            <person name="Huang H."/>
            <person name="Zhang F."/>
            <person name="Xu H."/>
            <person name="Li N."/>
            <person name="Zhao C."/>
            <person name="Li S."/>
            <person name="Dong L."/>
            <person name="Huang Y."/>
            <person name="Li L."/>
            <person name="Xi Y."/>
            <person name="Qi Q."/>
            <person name="Li W."/>
            <person name="Zhang B."/>
            <person name="Hu W."/>
            <person name="Zhang Y."/>
            <person name="Tian X."/>
            <person name="Jiao Y."/>
            <person name="Liang X."/>
            <person name="Jin J."/>
            <person name="Gao L."/>
            <person name="Zheng W."/>
            <person name="Hao B."/>
            <person name="Liu S."/>
            <person name="Wang W."/>
            <person name="Yuan L."/>
            <person name="Cao M."/>
            <person name="McDermott J."/>
            <person name="Samudrala R."/>
            <person name="Wang J."/>
            <person name="Wong G.K."/>
            <person name="Yang H."/>
        </authorList>
    </citation>
    <scope>NUCLEOTIDE SEQUENCE [LARGE SCALE GENOMIC DNA]</scope>
    <source>
        <strain evidence="3">cv. 93-11</strain>
    </source>
</reference>
<feature type="region of interest" description="Disordered" evidence="1">
    <location>
        <begin position="1"/>
        <end position="54"/>
    </location>
</feature>
<accession>A2WSM0</accession>
<gene>
    <name evidence="2" type="ORF">OsI_02863</name>
</gene>
<protein>
    <submittedName>
        <fullName evidence="2">Uncharacterized protein</fullName>
    </submittedName>
</protein>
<dbReference type="AlphaFoldDB" id="A2WSM0"/>
<evidence type="ECO:0000256" key="1">
    <source>
        <dbReference type="SAM" id="MobiDB-lite"/>
    </source>
</evidence>
<organism evidence="2 3">
    <name type="scientific">Oryza sativa subsp. indica</name>
    <name type="common">Rice</name>
    <dbReference type="NCBI Taxonomy" id="39946"/>
    <lineage>
        <taxon>Eukaryota</taxon>
        <taxon>Viridiplantae</taxon>
        <taxon>Streptophyta</taxon>
        <taxon>Embryophyta</taxon>
        <taxon>Tracheophyta</taxon>
        <taxon>Spermatophyta</taxon>
        <taxon>Magnoliopsida</taxon>
        <taxon>Liliopsida</taxon>
        <taxon>Poales</taxon>
        <taxon>Poaceae</taxon>
        <taxon>BOP clade</taxon>
        <taxon>Oryzoideae</taxon>
        <taxon>Oryzeae</taxon>
        <taxon>Oryzinae</taxon>
        <taxon>Oryza</taxon>
        <taxon>Oryza sativa</taxon>
    </lineage>
</organism>
<sequence>MPPPEQAAGVPCGCEEGGGRASAGLATDSGIGSGGEGRSDGGGSVGSSDPRGGGGLRVQAEYLLGCGGSGLIASARISARRRQIKRRKISSAVEAWESERQRRILTTAAEA</sequence>
<feature type="compositionally biased region" description="Gly residues" evidence="1">
    <location>
        <begin position="31"/>
        <end position="54"/>
    </location>
</feature>
<evidence type="ECO:0000313" key="3">
    <source>
        <dbReference type="Proteomes" id="UP000007015"/>
    </source>
</evidence>
<dbReference type="Proteomes" id="UP000007015">
    <property type="component" value="Chromosome 1"/>
</dbReference>
<name>A2WSM0_ORYSI</name>
<dbReference type="EMBL" id="CM000126">
    <property type="protein sequence ID" value="EAY74966.1"/>
    <property type="molecule type" value="Genomic_DNA"/>
</dbReference>
<proteinExistence type="predicted"/>
<dbReference type="Gramene" id="BGIOSGA003992-TA">
    <property type="protein sequence ID" value="BGIOSGA003992-PA"/>
    <property type="gene ID" value="BGIOSGA003992"/>
</dbReference>